<comment type="caution">
    <text evidence="2">The sequence shown here is derived from an EMBL/GenBank/DDBJ whole genome shotgun (WGS) entry which is preliminary data.</text>
</comment>
<evidence type="ECO:0000313" key="2">
    <source>
        <dbReference type="EMBL" id="MED6259880.1"/>
    </source>
</evidence>
<protein>
    <submittedName>
        <fullName evidence="2">Uncharacterized protein</fullName>
    </submittedName>
</protein>
<evidence type="ECO:0000313" key="3">
    <source>
        <dbReference type="Proteomes" id="UP001345963"/>
    </source>
</evidence>
<organism evidence="2 3">
    <name type="scientific">Ataeniobius toweri</name>
    <dbReference type="NCBI Taxonomy" id="208326"/>
    <lineage>
        <taxon>Eukaryota</taxon>
        <taxon>Metazoa</taxon>
        <taxon>Chordata</taxon>
        <taxon>Craniata</taxon>
        <taxon>Vertebrata</taxon>
        <taxon>Euteleostomi</taxon>
        <taxon>Actinopterygii</taxon>
        <taxon>Neopterygii</taxon>
        <taxon>Teleostei</taxon>
        <taxon>Neoteleostei</taxon>
        <taxon>Acanthomorphata</taxon>
        <taxon>Ovalentaria</taxon>
        <taxon>Atherinomorphae</taxon>
        <taxon>Cyprinodontiformes</taxon>
        <taxon>Goodeidae</taxon>
        <taxon>Ataeniobius</taxon>
    </lineage>
</organism>
<feature type="compositionally biased region" description="Polar residues" evidence="1">
    <location>
        <begin position="1"/>
        <end position="11"/>
    </location>
</feature>
<reference evidence="2 3" key="1">
    <citation type="submission" date="2021-07" db="EMBL/GenBank/DDBJ databases">
        <authorList>
            <person name="Palmer J.M."/>
        </authorList>
    </citation>
    <scope>NUCLEOTIDE SEQUENCE [LARGE SCALE GENOMIC DNA]</scope>
    <source>
        <strain evidence="2 3">AT_MEX2019</strain>
        <tissue evidence="2">Muscle</tissue>
    </source>
</reference>
<feature type="region of interest" description="Disordered" evidence="1">
    <location>
        <begin position="1"/>
        <end position="31"/>
    </location>
</feature>
<accession>A0ABU7CC78</accession>
<dbReference type="EMBL" id="JAHUTI010088528">
    <property type="protein sequence ID" value="MED6259880.1"/>
    <property type="molecule type" value="Genomic_DNA"/>
</dbReference>
<keyword evidence="3" id="KW-1185">Reference proteome</keyword>
<proteinExistence type="predicted"/>
<gene>
    <name evidence="2" type="ORF">ATANTOWER_005402</name>
</gene>
<name>A0ABU7CC78_9TELE</name>
<dbReference type="Proteomes" id="UP001345963">
    <property type="component" value="Unassembled WGS sequence"/>
</dbReference>
<evidence type="ECO:0000256" key="1">
    <source>
        <dbReference type="SAM" id="MobiDB-lite"/>
    </source>
</evidence>
<sequence>MDNTSIITQVANPKEEESLSSSQDKGKPCRNDQWRGLCSILWRFIIFCVFCCLHGDNLCKPVALCAKRNLRTAITKQFRRKTLHCLDEAGKHHPQKPASIPATTGCTL</sequence>